<accession>A0ACB8C821</accession>
<name>A0ACB8C821_DERSI</name>
<dbReference type="Proteomes" id="UP000821865">
    <property type="component" value="Chromosome 8"/>
</dbReference>
<protein>
    <submittedName>
        <fullName evidence="1">Uncharacterized protein</fullName>
    </submittedName>
</protein>
<evidence type="ECO:0000313" key="2">
    <source>
        <dbReference type="Proteomes" id="UP000821865"/>
    </source>
</evidence>
<evidence type="ECO:0000313" key="1">
    <source>
        <dbReference type="EMBL" id="KAH7937078.1"/>
    </source>
</evidence>
<reference evidence="1" key="1">
    <citation type="submission" date="2020-05" db="EMBL/GenBank/DDBJ databases">
        <title>Large-scale comparative analyses of tick genomes elucidate their genetic diversity and vector capacities.</title>
        <authorList>
            <person name="Jia N."/>
            <person name="Wang J."/>
            <person name="Shi W."/>
            <person name="Du L."/>
            <person name="Sun Y."/>
            <person name="Zhan W."/>
            <person name="Jiang J."/>
            <person name="Wang Q."/>
            <person name="Zhang B."/>
            <person name="Ji P."/>
            <person name="Sakyi L.B."/>
            <person name="Cui X."/>
            <person name="Yuan T."/>
            <person name="Jiang B."/>
            <person name="Yang W."/>
            <person name="Lam T.T.-Y."/>
            <person name="Chang Q."/>
            <person name="Ding S."/>
            <person name="Wang X."/>
            <person name="Zhu J."/>
            <person name="Ruan X."/>
            <person name="Zhao L."/>
            <person name="Wei J."/>
            <person name="Que T."/>
            <person name="Du C."/>
            <person name="Cheng J."/>
            <person name="Dai P."/>
            <person name="Han X."/>
            <person name="Huang E."/>
            <person name="Gao Y."/>
            <person name="Liu J."/>
            <person name="Shao H."/>
            <person name="Ye R."/>
            <person name="Li L."/>
            <person name="Wei W."/>
            <person name="Wang X."/>
            <person name="Wang C."/>
            <person name="Yang T."/>
            <person name="Huo Q."/>
            <person name="Li W."/>
            <person name="Guo W."/>
            <person name="Chen H."/>
            <person name="Zhou L."/>
            <person name="Ni X."/>
            <person name="Tian J."/>
            <person name="Zhou Y."/>
            <person name="Sheng Y."/>
            <person name="Liu T."/>
            <person name="Pan Y."/>
            <person name="Xia L."/>
            <person name="Li J."/>
            <person name="Zhao F."/>
            <person name="Cao W."/>
        </authorList>
    </citation>
    <scope>NUCLEOTIDE SEQUENCE</scope>
    <source>
        <strain evidence="1">Dsil-2018</strain>
    </source>
</reference>
<keyword evidence="2" id="KW-1185">Reference proteome</keyword>
<comment type="caution">
    <text evidence="1">The sequence shown here is derived from an EMBL/GenBank/DDBJ whole genome shotgun (WGS) entry which is preliminary data.</text>
</comment>
<organism evidence="1 2">
    <name type="scientific">Dermacentor silvarum</name>
    <name type="common">Tick</name>
    <dbReference type="NCBI Taxonomy" id="543639"/>
    <lineage>
        <taxon>Eukaryota</taxon>
        <taxon>Metazoa</taxon>
        <taxon>Ecdysozoa</taxon>
        <taxon>Arthropoda</taxon>
        <taxon>Chelicerata</taxon>
        <taxon>Arachnida</taxon>
        <taxon>Acari</taxon>
        <taxon>Parasitiformes</taxon>
        <taxon>Ixodida</taxon>
        <taxon>Ixodoidea</taxon>
        <taxon>Ixodidae</taxon>
        <taxon>Rhipicephalinae</taxon>
        <taxon>Dermacentor</taxon>
    </lineage>
</organism>
<sequence length="350" mass="38682">MATTPSGTPRQPKRKPKGKNSAVELALKHGYSPSKKGKTRGGNPPDSIASTTVPRTQTAFPRKLQFASSNWKALQEKLQVPPKNKHGMSEKAANRKKNAGKDCSTLAPVKKEEVWFDGVDPLLLEPENVQTAGQAIGLEKKGTYNKPTRVVAMDCEMVGVGHEGKDSVLARVSLVNVMGHVIYDKFVKPTEEVVDYRTAVSGVRPSDLEKAEDFSKVQKEVSEILNGRILVGHAVHHDLKVLFLSHPKRRIRDTSAYRPFRAMFGGRTPSLKALSERILGVRVQQGEHSSQKNSELRLGSARRIRLASMIGGAHRDVNPWVYESLPHRDSFWPGPYIMDLIPCTSEPTGD</sequence>
<dbReference type="EMBL" id="CM023477">
    <property type="protein sequence ID" value="KAH7937078.1"/>
    <property type="molecule type" value="Genomic_DNA"/>
</dbReference>
<gene>
    <name evidence="1" type="ORF">HPB49_007815</name>
</gene>
<proteinExistence type="predicted"/>